<keyword evidence="1" id="KW-0812">Transmembrane</keyword>
<keyword evidence="3" id="KW-1185">Reference proteome</keyword>
<comment type="caution">
    <text evidence="2">The sequence shown here is derived from an EMBL/GenBank/DDBJ whole genome shotgun (WGS) entry which is preliminary data.</text>
</comment>
<sequence>MSDVSGGNGRSGPVLGLLAGAAAAVLGALILGPLQGSTGERGLELGYFALAAGVLVGAALGKAAGTSARARRVALLAVPPALLGVMLGQWVASAVYIGSWDGSLEFWRHHVFGRNDWTFYLVAGAEGYLVAKRVAEGS</sequence>
<dbReference type="Proteomes" id="UP000466345">
    <property type="component" value="Unassembled WGS sequence"/>
</dbReference>
<evidence type="ECO:0000313" key="3">
    <source>
        <dbReference type="Proteomes" id="UP000466345"/>
    </source>
</evidence>
<dbReference type="OrthoDB" id="4329714at2"/>
<dbReference type="EMBL" id="WEGJ01000056">
    <property type="protein sequence ID" value="MQY16476.1"/>
    <property type="molecule type" value="Genomic_DNA"/>
</dbReference>
<reference evidence="2 3" key="1">
    <citation type="submission" date="2019-10" db="EMBL/GenBank/DDBJ databases">
        <title>Streptomyces smaragdinus sp. nov. and Streptomyces fabii sp. nov., isolated from the gut of fungus growing-termite Macrotermes natalensis.</title>
        <authorList>
            <person name="Schwitalla J."/>
            <person name="Benndorf R."/>
            <person name="Martin K."/>
            <person name="De Beer W."/>
            <person name="Kaster A.-K."/>
            <person name="Vollmers J."/>
            <person name="Poulsen M."/>
            <person name="Beemelmanns C."/>
        </authorList>
    </citation>
    <scope>NUCLEOTIDE SEQUENCE [LARGE SCALE GENOMIC DNA]</scope>
    <source>
        <strain evidence="2 3">RB5</strain>
    </source>
</reference>
<feature type="transmembrane region" description="Helical" evidence="1">
    <location>
        <begin position="45"/>
        <end position="61"/>
    </location>
</feature>
<name>A0A7K0CSJ8_9ACTN</name>
<keyword evidence="1" id="KW-1133">Transmembrane helix</keyword>
<proteinExistence type="predicted"/>
<keyword evidence="1" id="KW-0472">Membrane</keyword>
<feature type="transmembrane region" description="Helical" evidence="1">
    <location>
        <begin position="73"/>
        <end position="97"/>
    </location>
</feature>
<protein>
    <submittedName>
        <fullName evidence="2">Uncharacterized protein</fullName>
    </submittedName>
</protein>
<accession>A0A7K0CSJ8</accession>
<gene>
    <name evidence="2" type="ORF">SRB5_66750</name>
</gene>
<evidence type="ECO:0000313" key="2">
    <source>
        <dbReference type="EMBL" id="MQY16476.1"/>
    </source>
</evidence>
<feature type="transmembrane region" description="Helical" evidence="1">
    <location>
        <begin position="12"/>
        <end position="33"/>
    </location>
</feature>
<organism evidence="2 3">
    <name type="scientific">Streptomyces smaragdinus</name>
    <dbReference type="NCBI Taxonomy" id="2585196"/>
    <lineage>
        <taxon>Bacteria</taxon>
        <taxon>Bacillati</taxon>
        <taxon>Actinomycetota</taxon>
        <taxon>Actinomycetes</taxon>
        <taxon>Kitasatosporales</taxon>
        <taxon>Streptomycetaceae</taxon>
        <taxon>Streptomyces</taxon>
    </lineage>
</organism>
<evidence type="ECO:0000256" key="1">
    <source>
        <dbReference type="SAM" id="Phobius"/>
    </source>
</evidence>
<dbReference type="AlphaFoldDB" id="A0A7K0CSJ8"/>